<name>A0A380CLD9_SPOPA</name>
<dbReference type="RefSeq" id="WP_115363738.1">
    <property type="nucleotide sequence ID" value="NZ_CP038012.1"/>
</dbReference>
<dbReference type="InterPro" id="IPR013078">
    <property type="entry name" value="His_Pase_superF_clade-1"/>
</dbReference>
<sequence>MGKTLYVVRHCRAEGQSPHAKLTEEGRQQTKALVDFFRTKDFDQIISSPYLRAKETAWPIAESKKLHLEQDSRLSERVLSDRNFEDWLVKLEDSFLNLYLKYEGGESSIEAMTRVKNMVDSLQEGARTVLVTHGNLMTLLLRCFDERFGFTEWQTLTNPDVYVIHIEKEVAQVERIWADHFIHL</sequence>
<gene>
    <name evidence="1" type="ORF">NCTC4822_03208</name>
</gene>
<dbReference type="Gene3D" id="3.40.50.1240">
    <property type="entry name" value="Phosphoglycerate mutase-like"/>
    <property type="match status" value="1"/>
</dbReference>
<dbReference type="SMART" id="SM00855">
    <property type="entry name" value="PGAM"/>
    <property type="match status" value="1"/>
</dbReference>
<keyword evidence="2" id="KW-1185">Reference proteome</keyword>
<dbReference type="GO" id="GO:0016791">
    <property type="term" value="F:phosphatase activity"/>
    <property type="evidence" value="ECO:0007669"/>
    <property type="project" value="TreeGrafter"/>
</dbReference>
<accession>A0A380CLD9</accession>
<evidence type="ECO:0000313" key="2">
    <source>
        <dbReference type="Proteomes" id="UP000254519"/>
    </source>
</evidence>
<dbReference type="GO" id="GO:0005737">
    <property type="term" value="C:cytoplasm"/>
    <property type="evidence" value="ECO:0007669"/>
    <property type="project" value="TreeGrafter"/>
</dbReference>
<dbReference type="Proteomes" id="UP000254519">
    <property type="component" value="Unassembled WGS sequence"/>
</dbReference>
<dbReference type="Pfam" id="PF00300">
    <property type="entry name" value="His_Phos_1"/>
    <property type="match status" value="1"/>
</dbReference>
<protein>
    <submittedName>
        <fullName evidence="1">Bifunctional RNase H/acid phosphatase</fullName>
    </submittedName>
</protein>
<dbReference type="PANTHER" id="PTHR48100">
    <property type="entry name" value="BROAD-SPECIFICITY PHOSPHATASE YOR283W-RELATED"/>
    <property type="match status" value="1"/>
</dbReference>
<dbReference type="OrthoDB" id="512570at2"/>
<dbReference type="InterPro" id="IPR050275">
    <property type="entry name" value="PGM_Phosphatase"/>
</dbReference>
<evidence type="ECO:0000313" key="1">
    <source>
        <dbReference type="EMBL" id="SUJ21913.1"/>
    </source>
</evidence>
<proteinExistence type="predicted"/>
<organism evidence="1 2">
    <name type="scientific">Sporosarcina pasteurii</name>
    <name type="common">Bacillus pasteurii</name>
    <dbReference type="NCBI Taxonomy" id="1474"/>
    <lineage>
        <taxon>Bacteria</taxon>
        <taxon>Bacillati</taxon>
        <taxon>Bacillota</taxon>
        <taxon>Bacilli</taxon>
        <taxon>Bacillales</taxon>
        <taxon>Caryophanaceae</taxon>
        <taxon>Sporosarcina</taxon>
    </lineage>
</organism>
<dbReference type="InterPro" id="IPR029033">
    <property type="entry name" value="His_PPase_superfam"/>
</dbReference>
<reference evidence="1 2" key="1">
    <citation type="submission" date="2018-06" db="EMBL/GenBank/DDBJ databases">
        <authorList>
            <consortium name="Pathogen Informatics"/>
            <person name="Doyle S."/>
        </authorList>
    </citation>
    <scope>NUCLEOTIDE SEQUENCE [LARGE SCALE GENOMIC DNA]</scope>
    <source>
        <strain evidence="2">ATCC 11859 / DSM 33 / NCIB 8841 / NCTC 4822</strain>
    </source>
</reference>
<dbReference type="PANTHER" id="PTHR48100:SF1">
    <property type="entry name" value="HISTIDINE PHOSPHATASE FAMILY PROTEIN-RELATED"/>
    <property type="match status" value="1"/>
</dbReference>
<dbReference type="EMBL" id="UGYZ01000002">
    <property type="protein sequence ID" value="SUJ21913.1"/>
    <property type="molecule type" value="Genomic_DNA"/>
</dbReference>
<dbReference type="SUPFAM" id="SSF53254">
    <property type="entry name" value="Phosphoglycerate mutase-like"/>
    <property type="match status" value="1"/>
</dbReference>
<dbReference type="CDD" id="cd07067">
    <property type="entry name" value="HP_PGM_like"/>
    <property type="match status" value="1"/>
</dbReference>
<dbReference type="AlphaFoldDB" id="A0A380CLD9"/>